<accession>A0A1B1JZG2</accession>
<feature type="region of interest" description="Disordered" evidence="1">
    <location>
        <begin position="30"/>
        <end position="57"/>
    </location>
</feature>
<dbReference type="EMBL" id="CP009111">
    <property type="protein sequence ID" value="ANS25744.1"/>
    <property type="molecule type" value="Genomic_DNA"/>
</dbReference>
<protein>
    <submittedName>
        <fullName evidence="2">Uncharacterized protein</fullName>
    </submittedName>
</protein>
<dbReference type="Proteomes" id="UP000186108">
    <property type="component" value="Chromosome"/>
</dbReference>
<organism evidence="2 3">
    <name type="scientific">Rhodococcus opacus</name>
    <name type="common">Nocardia opaca</name>
    <dbReference type="NCBI Taxonomy" id="37919"/>
    <lineage>
        <taxon>Bacteria</taxon>
        <taxon>Bacillati</taxon>
        <taxon>Actinomycetota</taxon>
        <taxon>Actinomycetes</taxon>
        <taxon>Mycobacteriales</taxon>
        <taxon>Nocardiaceae</taxon>
        <taxon>Rhodococcus</taxon>
    </lineage>
</organism>
<reference evidence="2 3" key="1">
    <citation type="submission" date="2014-07" db="EMBL/GenBank/DDBJ databases">
        <authorList>
            <person name="Zhang J.E."/>
            <person name="Yang H."/>
            <person name="Guo J."/>
            <person name="Deng Z."/>
            <person name="Luo H."/>
            <person name="Luo M."/>
            <person name="Zhao B."/>
        </authorList>
    </citation>
    <scope>NUCLEOTIDE SEQUENCE [LARGE SCALE GENOMIC DNA]</scope>
    <source>
        <strain evidence="2 3">1CP</strain>
    </source>
</reference>
<sequence>MRDSLFRRFRCGEFRRPRQRATEGLTLLQHVPGAHPPTLDAERHVRPQAQGPSRAARVGGVPVAVHENRTVTQPVGVFHTAEMVLLPGSYCRDAGTLSPNGPIRNMRVGARRVLTLYG</sequence>
<evidence type="ECO:0000313" key="3">
    <source>
        <dbReference type="Proteomes" id="UP000186108"/>
    </source>
</evidence>
<dbReference type="AlphaFoldDB" id="A0A1B1JZG2"/>
<proteinExistence type="predicted"/>
<evidence type="ECO:0000256" key="1">
    <source>
        <dbReference type="SAM" id="MobiDB-lite"/>
    </source>
</evidence>
<gene>
    <name evidence="2" type="ORF">R1CP_05040</name>
</gene>
<name>A0A1B1JZG2_RHOOP</name>
<evidence type="ECO:0000313" key="2">
    <source>
        <dbReference type="EMBL" id="ANS25744.1"/>
    </source>
</evidence>